<evidence type="ECO:0000313" key="1">
    <source>
        <dbReference type="EMBL" id="UUZ45022.1"/>
    </source>
</evidence>
<proteinExistence type="predicted"/>
<dbReference type="EMBL" id="CP087977">
    <property type="protein sequence ID" value="UUZ45022.1"/>
    <property type="molecule type" value="Genomic_DNA"/>
</dbReference>
<name>A0AC61U4S5_9MICO</name>
<evidence type="ECO:0000313" key="2">
    <source>
        <dbReference type="Proteomes" id="UP001059663"/>
    </source>
</evidence>
<sequence length="168" mass="18444">MKTLIESPERGQPFLIAELRTWQSRRWWTVVGVAVLTVVATAIPTAMIPSPVFSREVPTTAWAWPVLMMTSTPAGLVAATYVARRDVRDEGERGSRLGMLGAFTTFFAVGCPVCNKLVLIALGYSGAMQYFAPVQPLLAAVAIVLLAWAFVVRVRRERSCPRFPSVCT</sequence>
<gene>
    <name evidence="1" type="ORF">LP422_01265</name>
</gene>
<accession>A0AC61U4S5</accession>
<protein>
    <submittedName>
        <fullName evidence="1">Uncharacterized protein</fullName>
    </submittedName>
</protein>
<organism evidence="1 2">
    <name type="scientific">Janibacter limosus</name>
    <dbReference type="NCBI Taxonomy" id="53458"/>
    <lineage>
        <taxon>Bacteria</taxon>
        <taxon>Bacillati</taxon>
        <taxon>Actinomycetota</taxon>
        <taxon>Actinomycetes</taxon>
        <taxon>Micrococcales</taxon>
        <taxon>Intrasporangiaceae</taxon>
        <taxon>Janibacter</taxon>
    </lineage>
</organism>
<reference evidence="1" key="1">
    <citation type="submission" date="2021-11" db="EMBL/GenBank/DDBJ databases">
        <title>Study of the species diversity of bacterial strains isolated from a unique natural object - Shulgan-Tash cave (Bashkiria).</title>
        <authorList>
            <person name="Sazanova A.L."/>
            <person name="Chirak E.R."/>
            <person name="Safronova V.I."/>
        </authorList>
    </citation>
    <scope>NUCLEOTIDE SEQUENCE</scope>
    <source>
        <strain evidence="1">P1</strain>
    </source>
</reference>
<dbReference type="Proteomes" id="UP001059663">
    <property type="component" value="Chromosome"/>
</dbReference>